<dbReference type="Gene3D" id="3.40.50.300">
    <property type="entry name" value="P-loop containing nucleotide triphosphate hydrolases"/>
    <property type="match status" value="1"/>
</dbReference>
<reference evidence="5" key="1">
    <citation type="submission" date="2022-11" db="UniProtKB">
        <authorList>
            <consortium name="EnsemblMetazoa"/>
        </authorList>
    </citation>
    <scope>IDENTIFICATION</scope>
</reference>
<sequence length="388" mass="45453">MDNALSIWNHNGSYTGHALHWAVRLHMWLWGYSEPCNIHLRMRGLYVHVLFSTYWGNICTCTWTFYVGLILAPWIVMEKYVTLEEFREVLSRRFSDEFPRVLSDYEGVPLFPEVDEVVKELKTYDVREDDCWVVTYPKAGTTWVQEIVSCVMHDGNLEAVNGRHTIFRVPYIDQTIPARARQWKSMPPIPKIVAEMPSPRVIKSHLPGQLLPPQLWQKHSKLVYVIRDPKDVIVSFFHFEKMFDPEKAEKSFADLYERAMTGKVMYGAWWDHYLYFWKRRHEPNVLLLRFEDLKKDLRGNIERVSLFLGKNLSAEILDAITEHCTFSNMKKNPIINMDTLYPHSIKTGGTFMRKGNVGGWKDWFTVAQNEAMDALIKDKLHGTGLTFD</sequence>
<dbReference type="InterPro" id="IPR000863">
    <property type="entry name" value="Sulfotransferase_dom"/>
</dbReference>
<feature type="transmembrane region" description="Helical" evidence="3">
    <location>
        <begin position="54"/>
        <end position="77"/>
    </location>
</feature>
<dbReference type="OrthoDB" id="205623at2759"/>
<dbReference type="EnsemblMetazoa" id="XM_038209966.1">
    <property type="protein sequence ID" value="XP_038065894.1"/>
    <property type="gene ID" value="LOC119735985"/>
</dbReference>
<evidence type="ECO:0000256" key="3">
    <source>
        <dbReference type="SAM" id="Phobius"/>
    </source>
</evidence>
<keyword evidence="3" id="KW-0812">Transmembrane</keyword>
<evidence type="ECO:0000256" key="1">
    <source>
        <dbReference type="ARBA" id="ARBA00005771"/>
    </source>
</evidence>
<feature type="domain" description="Sulfotransferase" evidence="4">
    <location>
        <begin position="129"/>
        <end position="384"/>
    </location>
</feature>
<dbReference type="Pfam" id="PF00685">
    <property type="entry name" value="Sulfotransfer_1"/>
    <property type="match status" value="1"/>
</dbReference>
<accession>A0A914AR30</accession>
<comment type="similarity">
    <text evidence="1">Belongs to the sulfotransferase 1 family.</text>
</comment>
<evidence type="ECO:0000256" key="2">
    <source>
        <dbReference type="ARBA" id="ARBA00022679"/>
    </source>
</evidence>
<dbReference type="FunFam" id="3.40.50.300:FF:000433">
    <property type="entry name" value="Estrogen sulfotransferase"/>
    <property type="match status" value="1"/>
</dbReference>
<keyword evidence="3" id="KW-1133">Transmembrane helix</keyword>
<protein>
    <recommendedName>
        <fullName evidence="4">Sulfotransferase domain-containing protein</fullName>
    </recommendedName>
</protein>
<dbReference type="GO" id="GO:0008146">
    <property type="term" value="F:sulfotransferase activity"/>
    <property type="evidence" value="ECO:0007669"/>
    <property type="project" value="InterPro"/>
</dbReference>
<proteinExistence type="inferred from homology"/>
<dbReference type="OMA" id="TPELNEM"/>
<evidence type="ECO:0000313" key="6">
    <source>
        <dbReference type="Proteomes" id="UP000887568"/>
    </source>
</evidence>
<dbReference type="PANTHER" id="PTHR11783">
    <property type="entry name" value="SULFOTRANSFERASE SULT"/>
    <property type="match status" value="1"/>
</dbReference>
<dbReference type="SUPFAM" id="SSF52540">
    <property type="entry name" value="P-loop containing nucleoside triphosphate hydrolases"/>
    <property type="match status" value="1"/>
</dbReference>
<dbReference type="GeneID" id="119735985"/>
<dbReference type="AlphaFoldDB" id="A0A914AR30"/>
<name>A0A914AR30_PATMI</name>
<dbReference type="RefSeq" id="XP_038065894.1">
    <property type="nucleotide sequence ID" value="XM_038209966.1"/>
</dbReference>
<organism evidence="5 6">
    <name type="scientific">Patiria miniata</name>
    <name type="common">Bat star</name>
    <name type="synonym">Asterina miniata</name>
    <dbReference type="NCBI Taxonomy" id="46514"/>
    <lineage>
        <taxon>Eukaryota</taxon>
        <taxon>Metazoa</taxon>
        <taxon>Echinodermata</taxon>
        <taxon>Eleutherozoa</taxon>
        <taxon>Asterozoa</taxon>
        <taxon>Asteroidea</taxon>
        <taxon>Valvatacea</taxon>
        <taxon>Valvatida</taxon>
        <taxon>Asterinidae</taxon>
        <taxon>Patiria</taxon>
    </lineage>
</organism>
<evidence type="ECO:0000313" key="5">
    <source>
        <dbReference type="EnsemblMetazoa" id="XP_038065894.1"/>
    </source>
</evidence>
<keyword evidence="6" id="KW-1185">Reference proteome</keyword>
<keyword evidence="3" id="KW-0472">Membrane</keyword>
<evidence type="ECO:0000259" key="4">
    <source>
        <dbReference type="Pfam" id="PF00685"/>
    </source>
</evidence>
<dbReference type="InterPro" id="IPR027417">
    <property type="entry name" value="P-loop_NTPase"/>
</dbReference>
<keyword evidence="2" id="KW-0808">Transferase</keyword>
<dbReference type="Proteomes" id="UP000887568">
    <property type="component" value="Unplaced"/>
</dbReference>